<dbReference type="Proteomes" id="UP000027195">
    <property type="component" value="Unassembled WGS sequence"/>
</dbReference>
<gene>
    <name evidence="2" type="ORF">BOTBODRAFT_370020</name>
</gene>
<dbReference type="AlphaFoldDB" id="A0A067MNR2"/>
<keyword evidence="3" id="KW-1185">Reference proteome</keyword>
<accession>A0A067MNR2</accession>
<proteinExistence type="predicted"/>
<evidence type="ECO:0000313" key="3">
    <source>
        <dbReference type="Proteomes" id="UP000027195"/>
    </source>
</evidence>
<dbReference type="HOGENOM" id="CLU_2721879_0_0_1"/>
<organism evidence="2 3">
    <name type="scientific">Botryobasidium botryosum (strain FD-172 SS1)</name>
    <dbReference type="NCBI Taxonomy" id="930990"/>
    <lineage>
        <taxon>Eukaryota</taxon>
        <taxon>Fungi</taxon>
        <taxon>Dikarya</taxon>
        <taxon>Basidiomycota</taxon>
        <taxon>Agaricomycotina</taxon>
        <taxon>Agaricomycetes</taxon>
        <taxon>Cantharellales</taxon>
        <taxon>Botryobasidiaceae</taxon>
        <taxon>Botryobasidium</taxon>
    </lineage>
</organism>
<evidence type="ECO:0000313" key="2">
    <source>
        <dbReference type="EMBL" id="KDQ13527.1"/>
    </source>
</evidence>
<dbReference type="EMBL" id="KL198043">
    <property type="protein sequence ID" value="KDQ13527.1"/>
    <property type="molecule type" value="Genomic_DNA"/>
</dbReference>
<evidence type="ECO:0000256" key="1">
    <source>
        <dbReference type="SAM" id="MobiDB-lite"/>
    </source>
</evidence>
<reference evidence="3" key="1">
    <citation type="journal article" date="2014" name="Proc. Natl. Acad. Sci. U.S.A.">
        <title>Extensive sampling of basidiomycete genomes demonstrates inadequacy of the white-rot/brown-rot paradigm for wood decay fungi.</title>
        <authorList>
            <person name="Riley R."/>
            <person name="Salamov A.A."/>
            <person name="Brown D.W."/>
            <person name="Nagy L.G."/>
            <person name="Floudas D."/>
            <person name="Held B.W."/>
            <person name="Levasseur A."/>
            <person name="Lombard V."/>
            <person name="Morin E."/>
            <person name="Otillar R."/>
            <person name="Lindquist E.A."/>
            <person name="Sun H."/>
            <person name="LaButti K.M."/>
            <person name="Schmutz J."/>
            <person name="Jabbour D."/>
            <person name="Luo H."/>
            <person name="Baker S.E."/>
            <person name="Pisabarro A.G."/>
            <person name="Walton J.D."/>
            <person name="Blanchette R.A."/>
            <person name="Henrissat B."/>
            <person name="Martin F."/>
            <person name="Cullen D."/>
            <person name="Hibbett D.S."/>
            <person name="Grigoriev I.V."/>
        </authorList>
    </citation>
    <scope>NUCLEOTIDE SEQUENCE [LARGE SCALE GENOMIC DNA]</scope>
    <source>
        <strain evidence="3">FD-172 SS1</strain>
    </source>
</reference>
<name>A0A067MNR2_BOTB1</name>
<feature type="region of interest" description="Disordered" evidence="1">
    <location>
        <begin position="1"/>
        <end position="72"/>
    </location>
</feature>
<dbReference type="InParanoid" id="A0A067MNR2"/>
<protein>
    <submittedName>
        <fullName evidence="2">Uncharacterized protein</fullName>
    </submittedName>
</protein>
<sequence length="72" mass="8115">MGRNDRTSVTLSTHSFYRPPSGHHRAVFGAKQASERVRNLAKRGRGKINGSEDQSTTRPKSLKRNMYRSVSV</sequence>